<evidence type="ECO:0000313" key="1">
    <source>
        <dbReference type="EMBL" id="KAJ2804420.1"/>
    </source>
</evidence>
<sequence length="96" mass="11022">MANEFRRDHLRSFGAFAVLGRESRPSTVLILEAAGFAPAVLAVDRALSPTVWQYAQLQAVWQSHSQLSCWLRQHSLSSHPRHLRQPMINIEKERME</sequence>
<evidence type="ECO:0000313" key="2">
    <source>
        <dbReference type="Proteomes" id="UP001140096"/>
    </source>
</evidence>
<reference evidence="1" key="1">
    <citation type="submission" date="2022-07" db="EMBL/GenBank/DDBJ databases">
        <title>Phylogenomic reconstructions and comparative analyses of Kickxellomycotina fungi.</title>
        <authorList>
            <person name="Reynolds N.K."/>
            <person name="Stajich J.E."/>
            <person name="Barry K."/>
            <person name="Grigoriev I.V."/>
            <person name="Crous P."/>
            <person name="Smith M.E."/>
        </authorList>
    </citation>
    <scope>NUCLEOTIDE SEQUENCE</scope>
    <source>
        <strain evidence="1">CBS 102833</strain>
    </source>
</reference>
<gene>
    <name evidence="1" type="ORF">H4S07_004232</name>
</gene>
<keyword evidence="2" id="KW-1185">Reference proteome</keyword>
<protein>
    <submittedName>
        <fullName evidence="1">Uncharacterized protein</fullName>
    </submittedName>
</protein>
<organism evidence="1 2">
    <name type="scientific">Coemansia furcata</name>
    <dbReference type="NCBI Taxonomy" id="417177"/>
    <lineage>
        <taxon>Eukaryota</taxon>
        <taxon>Fungi</taxon>
        <taxon>Fungi incertae sedis</taxon>
        <taxon>Zoopagomycota</taxon>
        <taxon>Kickxellomycotina</taxon>
        <taxon>Kickxellomycetes</taxon>
        <taxon>Kickxellales</taxon>
        <taxon>Kickxellaceae</taxon>
        <taxon>Coemansia</taxon>
    </lineage>
</organism>
<accession>A0ACC1LB02</accession>
<comment type="caution">
    <text evidence="1">The sequence shown here is derived from an EMBL/GenBank/DDBJ whole genome shotgun (WGS) entry which is preliminary data.</text>
</comment>
<name>A0ACC1LB02_9FUNG</name>
<dbReference type="Proteomes" id="UP001140096">
    <property type="component" value="Unassembled WGS sequence"/>
</dbReference>
<dbReference type="EMBL" id="JANBUP010001643">
    <property type="protein sequence ID" value="KAJ2804420.1"/>
    <property type="molecule type" value="Genomic_DNA"/>
</dbReference>
<proteinExistence type="predicted"/>